<keyword evidence="2" id="KW-1185">Reference proteome</keyword>
<dbReference type="EMBL" id="JAAVVK010000002">
    <property type="protein sequence ID" value="NKE38708.1"/>
    <property type="molecule type" value="Genomic_DNA"/>
</dbReference>
<name>A0A846UDZ3_9MOLU</name>
<dbReference type="InterPro" id="IPR000836">
    <property type="entry name" value="PRTase_dom"/>
</dbReference>
<dbReference type="RefSeq" id="WP_168105179.1">
    <property type="nucleotide sequence ID" value="NZ_CP051215.1"/>
</dbReference>
<dbReference type="CDD" id="cd06223">
    <property type="entry name" value="PRTases_typeI"/>
    <property type="match status" value="1"/>
</dbReference>
<protein>
    <recommendedName>
        <fullName evidence="3">Phosphoribosyltransferase domain-containing protein</fullName>
    </recommendedName>
</protein>
<reference evidence="1 2" key="1">
    <citation type="submission" date="2020-04" db="EMBL/GenBank/DDBJ databases">
        <title>Complete genome sequence of Spiroplasma platyhelix ATCC 51748, an insect isolate.</title>
        <authorList>
            <person name="Green E.A."/>
            <person name="Klassen J.L."/>
        </authorList>
    </citation>
    <scope>NUCLEOTIDE SEQUENCE [LARGE SCALE GENOMIC DNA]</scope>
    <source>
        <strain evidence="1 2">PALS-1</strain>
    </source>
</reference>
<dbReference type="Gene3D" id="3.40.50.2020">
    <property type="match status" value="1"/>
</dbReference>
<sequence>MNLTKETNFRMIEQDLLEIPCYFYGYFKSPGLATYPELLWVNDDYNLIKTKDLDDENCLRIANNLFLLGQKFDLFQQFDYFIMMPLKSTSISSLEKIILKLIGIIESNLAIKIKLINDLFLVENYRKFWENRLNLNERKNEISNKIILKPNYQHFFDSKNIIIIDDVVSTGTSIAKIAATLKDSNTNLNVTSIAYGSVYQWEKIYT</sequence>
<dbReference type="SUPFAM" id="SSF53271">
    <property type="entry name" value="PRTase-like"/>
    <property type="match status" value="1"/>
</dbReference>
<dbReference type="AlphaFoldDB" id="A0A846UDZ3"/>
<evidence type="ECO:0000313" key="2">
    <source>
        <dbReference type="Proteomes" id="UP000584587"/>
    </source>
</evidence>
<gene>
    <name evidence="1" type="ORF">HER12_02935</name>
</gene>
<proteinExistence type="predicted"/>
<accession>A0A846UDZ3</accession>
<evidence type="ECO:0008006" key="3">
    <source>
        <dbReference type="Google" id="ProtNLM"/>
    </source>
</evidence>
<dbReference type="Proteomes" id="UP000584587">
    <property type="component" value="Unassembled WGS sequence"/>
</dbReference>
<evidence type="ECO:0000313" key="1">
    <source>
        <dbReference type="EMBL" id="NKE38708.1"/>
    </source>
</evidence>
<dbReference type="InterPro" id="IPR029057">
    <property type="entry name" value="PRTase-like"/>
</dbReference>
<organism evidence="1 2">
    <name type="scientific">Spiroplasma platyhelix PALS-1</name>
    <dbReference type="NCBI Taxonomy" id="1276218"/>
    <lineage>
        <taxon>Bacteria</taxon>
        <taxon>Bacillati</taxon>
        <taxon>Mycoplasmatota</taxon>
        <taxon>Mollicutes</taxon>
        <taxon>Entomoplasmatales</taxon>
        <taxon>Spiroplasmataceae</taxon>
        <taxon>Spiroplasma</taxon>
    </lineage>
</organism>
<comment type="caution">
    <text evidence="1">The sequence shown here is derived from an EMBL/GenBank/DDBJ whole genome shotgun (WGS) entry which is preliminary data.</text>
</comment>